<keyword evidence="2 4" id="KW-0808">Transferase</keyword>
<feature type="site" description="Raises pKa of active site His" evidence="4">
    <location>
        <position position="209"/>
    </location>
</feature>
<dbReference type="CDD" id="cd08645">
    <property type="entry name" value="FMT_core_GART"/>
    <property type="match status" value="1"/>
</dbReference>
<evidence type="ECO:0000259" key="6">
    <source>
        <dbReference type="Pfam" id="PF00551"/>
    </source>
</evidence>
<dbReference type="GO" id="GO:0004644">
    <property type="term" value="F:phosphoribosylglycinamide formyltransferase activity"/>
    <property type="evidence" value="ECO:0007669"/>
    <property type="project" value="UniProtKB-UniRule"/>
</dbReference>
<sequence length="296" mass="32866">MSSHAQGHEVSGRTDRSASSGASGRLRVAVLVSGGGTNLQALIDRAKQGTLEADIVCVGSDRASAYGLVRAQEAGIPTFVVSYEKYLKGPVDEPVEDTLVASVDTRQRILHDSDEDSRRDRLRRLIAAEREILAHLEAHGADLVCLAGFMRLLTPFFLGRFRRNDRPGVVNIHPALLPAFPGQHGYRDTYRYGCKWGGITIHFVDEGEDTGPVIAQAVYPIWDEDACEDVQQRGLHLEHMMYAQVINWIARDRVRLVARPGGRPRVCIEDPSYREVVGSWVEAAFRPSPDVELRRT</sequence>
<gene>
    <name evidence="4 7" type="primary">purN</name>
    <name evidence="7" type="ORF">ENS06_08975</name>
</gene>
<comment type="pathway">
    <text evidence="1 4">Purine metabolism; IMP biosynthesis via de novo pathway; N(2)-formyl-N(1)-(5-phospho-D-ribosyl)glycinamide from N(1)-(5-phospho-D-ribosyl)glycinamide (10-formyl THF route): step 1/1.</text>
</comment>
<comment type="function">
    <text evidence="4">Catalyzes the transfer of a formyl group from 10-formyltetrahydrofolate to 5-phospho-ribosyl-glycinamide (GAR), producing 5-phospho-ribosyl-N-formylglycinamide (FGAR) and tetrahydrofolate.</text>
</comment>
<evidence type="ECO:0000256" key="2">
    <source>
        <dbReference type="ARBA" id="ARBA00022679"/>
    </source>
</evidence>
<protein>
    <recommendedName>
        <fullName evidence="4">Phosphoribosylglycinamide formyltransferase</fullName>
        <ecNumber evidence="4">2.1.2.2</ecNumber>
    </recommendedName>
    <alternativeName>
        <fullName evidence="4">5'-phosphoribosylglycinamide transformylase</fullName>
    </alternativeName>
    <alternativeName>
        <fullName evidence="4">GAR transformylase</fullName>
        <shortName evidence="4">GART</shortName>
    </alternativeName>
</protein>
<reference evidence="7" key="1">
    <citation type="journal article" date="2020" name="mSystems">
        <title>Genome- and Community-Level Interaction Insights into Carbon Utilization and Element Cycling Functions of Hydrothermarchaeota in Hydrothermal Sediment.</title>
        <authorList>
            <person name="Zhou Z."/>
            <person name="Liu Y."/>
            <person name="Xu W."/>
            <person name="Pan J."/>
            <person name="Luo Z.H."/>
            <person name="Li M."/>
        </authorList>
    </citation>
    <scope>NUCLEOTIDE SEQUENCE [LARGE SCALE GENOMIC DNA]</scope>
    <source>
        <strain evidence="7">SpSt-456</strain>
    </source>
</reference>
<dbReference type="PANTHER" id="PTHR43369">
    <property type="entry name" value="PHOSPHORIBOSYLGLYCINAMIDE FORMYLTRANSFERASE"/>
    <property type="match status" value="1"/>
</dbReference>
<evidence type="ECO:0000256" key="1">
    <source>
        <dbReference type="ARBA" id="ARBA00005054"/>
    </source>
</evidence>
<keyword evidence="3 4" id="KW-0658">Purine biosynthesis</keyword>
<proteinExistence type="inferred from homology"/>
<feature type="region of interest" description="Disordered" evidence="5">
    <location>
        <begin position="1"/>
        <end position="21"/>
    </location>
</feature>
<feature type="domain" description="Formyl transferase N-terminal" evidence="6">
    <location>
        <begin position="27"/>
        <end position="246"/>
    </location>
</feature>
<dbReference type="AlphaFoldDB" id="A0A832A4F3"/>
<dbReference type="Pfam" id="PF00551">
    <property type="entry name" value="Formyl_trans_N"/>
    <property type="match status" value="1"/>
</dbReference>
<dbReference type="PANTHER" id="PTHR43369:SF2">
    <property type="entry name" value="PHOSPHORIBOSYLGLYCINAMIDE FORMYLTRANSFERASE"/>
    <property type="match status" value="1"/>
</dbReference>
<evidence type="ECO:0000256" key="5">
    <source>
        <dbReference type="SAM" id="MobiDB-lite"/>
    </source>
</evidence>
<dbReference type="InterPro" id="IPR004607">
    <property type="entry name" value="GART"/>
</dbReference>
<feature type="binding site" evidence="4">
    <location>
        <begin position="36"/>
        <end position="38"/>
    </location>
    <ligand>
        <name>N(1)-(5-phospho-beta-D-ribosyl)glycinamide</name>
        <dbReference type="ChEBI" id="CHEBI:143788"/>
    </ligand>
</feature>
<comment type="catalytic activity">
    <reaction evidence="4">
        <text>N(1)-(5-phospho-beta-D-ribosyl)glycinamide + (6R)-10-formyltetrahydrofolate = N(2)-formyl-N(1)-(5-phospho-beta-D-ribosyl)glycinamide + (6S)-5,6,7,8-tetrahydrofolate + H(+)</text>
        <dbReference type="Rhea" id="RHEA:15053"/>
        <dbReference type="ChEBI" id="CHEBI:15378"/>
        <dbReference type="ChEBI" id="CHEBI:57453"/>
        <dbReference type="ChEBI" id="CHEBI:143788"/>
        <dbReference type="ChEBI" id="CHEBI:147286"/>
        <dbReference type="ChEBI" id="CHEBI:195366"/>
        <dbReference type="EC" id="2.1.2.2"/>
    </reaction>
</comment>
<dbReference type="UniPathway" id="UPA00074">
    <property type="reaction ID" value="UER00126"/>
</dbReference>
<comment type="similarity">
    <text evidence="4">Belongs to the GART family.</text>
</comment>
<feature type="binding site" evidence="4">
    <location>
        <begin position="150"/>
        <end position="153"/>
    </location>
    <ligand>
        <name>(6R)-10-formyltetrahydrofolate</name>
        <dbReference type="ChEBI" id="CHEBI:195366"/>
    </ligand>
</feature>
<dbReference type="SUPFAM" id="SSF53328">
    <property type="entry name" value="Formyltransferase"/>
    <property type="match status" value="1"/>
</dbReference>
<feature type="compositionally biased region" description="Basic and acidic residues" evidence="5">
    <location>
        <begin position="1"/>
        <end position="16"/>
    </location>
</feature>
<feature type="binding site" evidence="4">
    <location>
        <position position="106"/>
    </location>
    <ligand>
        <name>(6R)-10-formyltetrahydrofolate</name>
        <dbReference type="ChEBI" id="CHEBI:195366"/>
    </ligand>
</feature>
<dbReference type="GO" id="GO:0005829">
    <property type="term" value="C:cytosol"/>
    <property type="evidence" value="ECO:0007669"/>
    <property type="project" value="TreeGrafter"/>
</dbReference>
<name>A0A832A4F3_9BACT</name>
<accession>A0A832A4F3</accession>
<dbReference type="HAMAP" id="MF_01930">
    <property type="entry name" value="PurN"/>
    <property type="match status" value="1"/>
</dbReference>
<dbReference type="EC" id="2.1.2.2" evidence="4"/>
<organism evidence="7">
    <name type="scientific">Desulfacinum infernum</name>
    <dbReference type="NCBI Taxonomy" id="35837"/>
    <lineage>
        <taxon>Bacteria</taxon>
        <taxon>Pseudomonadati</taxon>
        <taxon>Thermodesulfobacteriota</taxon>
        <taxon>Syntrophobacteria</taxon>
        <taxon>Syntrophobacterales</taxon>
        <taxon>Syntrophobacteraceae</taxon>
        <taxon>Desulfacinum</taxon>
    </lineage>
</organism>
<evidence type="ECO:0000256" key="4">
    <source>
        <dbReference type="HAMAP-Rule" id="MF_01930"/>
    </source>
</evidence>
<comment type="caution">
    <text evidence="7">The sequence shown here is derived from an EMBL/GenBank/DDBJ whole genome shotgun (WGS) entry which is preliminary data.</text>
</comment>
<feature type="active site" description="Proton donor" evidence="4">
    <location>
        <position position="173"/>
    </location>
</feature>
<dbReference type="NCBIfam" id="TIGR00639">
    <property type="entry name" value="PurN"/>
    <property type="match status" value="1"/>
</dbReference>
<evidence type="ECO:0000256" key="3">
    <source>
        <dbReference type="ARBA" id="ARBA00022755"/>
    </source>
</evidence>
<dbReference type="GO" id="GO:0006189">
    <property type="term" value="P:'de novo' IMP biosynthetic process"/>
    <property type="evidence" value="ECO:0007669"/>
    <property type="project" value="UniProtKB-UniRule"/>
</dbReference>
<evidence type="ECO:0000313" key="7">
    <source>
        <dbReference type="EMBL" id="HFK97437.1"/>
    </source>
</evidence>
<dbReference type="InterPro" id="IPR002376">
    <property type="entry name" value="Formyl_transf_N"/>
</dbReference>
<dbReference type="EMBL" id="DSTK01000026">
    <property type="protein sequence ID" value="HFK97437.1"/>
    <property type="molecule type" value="Genomic_DNA"/>
</dbReference>
<dbReference type="InterPro" id="IPR036477">
    <property type="entry name" value="Formyl_transf_N_sf"/>
</dbReference>
<feature type="binding site" evidence="4">
    <location>
        <position position="171"/>
    </location>
    <ligand>
        <name>(6R)-10-formyltetrahydrofolate</name>
        <dbReference type="ChEBI" id="CHEBI:195366"/>
    </ligand>
</feature>
<dbReference type="Gene3D" id="3.40.50.170">
    <property type="entry name" value="Formyl transferase, N-terminal domain"/>
    <property type="match status" value="1"/>
</dbReference>